<dbReference type="EMBL" id="CP002348">
    <property type="protein sequence ID" value="ADR20001.1"/>
    <property type="molecule type" value="Genomic_DNA"/>
</dbReference>
<evidence type="ECO:0000313" key="3">
    <source>
        <dbReference type="Proteomes" id="UP000007039"/>
    </source>
</evidence>
<dbReference type="HOGENOM" id="CLU_036584_1_1_0"/>
<dbReference type="KEGG" id="cni:Calni_2111"/>
<feature type="chain" id="PRO_5003187133" evidence="1">
    <location>
        <begin position="22"/>
        <end position="329"/>
    </location>
</feature>
<dbReference type="GO" id="GO:0016852">
    <property type="term" value="F:sirohydrochlorin cobaltochelatase activity"/>
    <property type="evidence" value="ECO:0007669"/>
    <property type="project" value="UniProtKB-EC"/>
</dbReference>
<keyword evidence="1" id="KW-0732">Signal</keyword>
<evidence type="ECO:0000256" key="1">
    <source>
        <dbReference type="SAM" id="SignalP"/>
    </source>
</evidence>
<dbReference type="eggNOG" id="COG4822">
    <property type="taxonomic scope" value="Bacteria"/>
</dbReference>
<keyword evidence="2" id="KW-0456">Lyase</keyword>
<dbReference type="OrthoDB" id="9770331at2"/>
<dbReference type="AlphaFoldDB" id="E4TKC9"/>
<dbReference type="RefSeq" id="WP_013447302.1">
    <property type="nucleotide sequence ID" value="NC_014749.1"/>
</dbReference>
<accession>E4TKC9</accession>
<dbReference type="Pfam" id="PF06180">
    <property type="entry name" value="CbiK"/>
    <property type="match status" value="1"/>
</dbReference>
<sequence precursor="true">MKKIIIFIFAALFLSKGVSMAQMEKKETEKNKTEKNAIVIASFGTTYPSGLKSIINIINMVKNEFPDTEVRVTFTSNIIREIWQKRNKHPEEWIKKGVPKEILNVKGIVATLGELSDEGYKNIVIQSTHIYHGEEFSDLLEYARALNSIQTIKKRWKPFHKITVSRPALGTYGDKINYHEDIKKAVKALKNDVELARKHNAALVYMGHGNEFYSTGIYSETEKEFNIQYPDVKTFIGVVEGYPGLDDLMEKLKEQKVKKVILKPFMVVAGDHAINDMAGDEPDSWKNVLNKEGIEVIPVIEGLGSNDDFARIFLEHLKDAINDGEIILK</sequence>
<dbReference type="GO" id="GO:0019251">
    <property type="term" value="P:anaerobic cobalamin biosynthetic process"/>
    <property type="evidence" value="ECO:0007669"/>
    <property type="project" value="InterPro"/>
</dbReference>
<dbReference type="Proteomes" id="UP000007039">
    <property type="component" value="Plasmid pCALNI01"/>
</dbReference>
<proteinExistence type="predicted"/>
<geneLocation type="plasmid" evidence="2 3">
    <name>pCALNI01</name>
</geneLocation>
<feature type="signal peptide" evidence="1">
    <location>
        <begin position="1"/>
        <end position="21"/>
    </location>
</feature>
<keyword evidence="3" id="KW-1185">Reference proteome</keyword>
<evidence type="ECO:0000313" key="2">
    <source>
        <dbReference type="EMBL" id="ADR20001.1"/>
    </source>
</evidence>
<keyword evidence="2" id="KW-0614">Plasmid</keyword>
<name>E4TKC9_CALNY</name>
<protein>
    <submittedName>
        <fullName evidence="2">Sirohydrochlorin cobaltochelatase</fullName>
        <ecNumber evidence="2">4.99.1.3</ecNumber>
    </submittedName>
</protein>
<organism evidence="2 3">
    <name type="scientific">Calditerrivibrio nitroreducens (strain DSM 19672 / NBRC 101217 / Yu37-1)</name>
    <dbReference type="NCBI Taxonomy" id="768670"/>
    <lineage>
        <taxon>Bacteria</taxon>
        <taxon>Pseudomonadati</taxon>
        <taxon>Deferribacterota</taxon>
        <taxon>Deferribacteres</taxon>
        <taxon>Deferribacterales</taxon>
        <taxon>Calditerrivibrionaceae</taxon>
    </lineage>
</organism>
<dbReference type="EC" id="4.99.1.3" evidence="2"/>
<dbReference type="SUPFAM" id="SSF53800">
    <property type="entry name" value="Chelatase"/>
    <property type="match status" value="1"/>
</dbReference>
<dbReference type="Gene3D" id="3.40.50.1400">
    <property type="match status" value="2"/>
</dbReference>
<reference evidence="2 3" key="2">
    <citation type="journal article" date="2011" name="Stand. Genomic Sci.">
        <title>Complete genome sequence of Calditerrivibrio nitroreducens type strain (Yu37-1).</title>
        <authorList>
            <person name="Pitluck S."/>
            <person name="Sikorski J."/>
            <person name="Zeytun A."/>
            <person name="Lapidus A."/>
            <person name="Nolan M."/>
            <person name="Lucas S."/>
            <person name="Hammon N."/>
            <person name="Deshpande S."/>
            <person name="Cheng J.F."/>
            <person name="Tapia R."/>
            <person name="Han C."/>
            <person name="Goodwin L."/>
            <person name="Liolios K."/>
            <person name="Pagani I."/>
            <person name="Ivanova N."/>
            <person name="Mavromatis K."/>
            <person name="Pati A."/>
            <person name="Chen A."/>
            <person name="Palaniappan K."/>
            <person name="Hauser L."/>
            <person name="Chang Y.J."/>
            <person name="Jeffries C.D."/>
            <person name="Detter J.C."/>
            <person name="Brambilla E."/>
            <person name="Djao O.D."/>
            <person name="Rohde M."/>
            <person name="Spring S."/>
            <person name="Goker M."/>
            <person name="Woyke T."/>
            <person name="Bristow J."/>
            <person name="Eisen J.A."/>
            <person name="Markowitz V."/>
            <person name="Hugenholtz P."/>
            <person name="Kyrpides N.C."/>
            <person name="Klenk H.P."/>
            <person name="Land M."/>
        </authorList>
    </citation>
    <scope>NUCLEOTIDE SEQUENCE [LARGE SCALE GENOMIC DNA]</scope>
    <source>
        <strain evidence="3">DSM 19672 / NBRC 101217 / Yu37-1</strain>
        <plasmid evidence="3">Plasmid pCALNI01</plasmid>
    </source>
</reference>
<dbReference type="CDD" id="cd03413">
    <property type="entry name" value="CbiK_C"/>
    <property type="match status" value="1"/>
</dbReference>
<reference key="1">
    <citation type="submission" date="2010-11" db="EMBL/GenBank/DDBJ databases">
        <title>The complete genome of plasmid of Calditerrivibrio nitroreducens DSM 19672.</title>
        <authorList>
            <consortium name="US DOE Joint Genome Institute (JGI-PGF)"/>
            <person name="Lucas S."/>
            <person name="Copeland A."/>
            <person name="Lapidus A."/>
            <person name="Bruce D."/>
            <person name="Goodwin L."/>
            <person name="Pitluck S."/>
            <person name="Kyrpides N."/>
            <person name="Mavromatis K."/>
            <person name="Ivanova N."/>
            <person name="Mikhailova N."/>
            <person name="Zeytun A."/>
            <person name="Brettin T."/>
            <person name="Detter J.C."/>
            <person name="Tapia R."/>
            <person name="Han C."/>
            <person name="Land M."/>
            <person name="Hauser L."/>
            <person name="Markowitz V."/>
            <person name="Cheng J.-F."/>
            <person name="Hugenholtz P."/>
            <person name="Woyke T."/>
            <person name="Wu D."/>
            <person name="Spring S."/>
            <person name="Schroeder M."/>
            <person name="Brambilla E."/>
            <person name="Klenk H.-P."/>
            <person name="Eisen J.A."/>
        </authorList>
    </citation>
    <scope>NUCLEOTIDE SEQUENCE</scope>
    <source>
        <strain>DSM 19672</strain>
    </source>
</reference>
<gene>
    <name evidence="2" type="ordered locus">Calni_2111</name>
</gene>
<dbReference type="InterPro" id="IPR010388">
    <property type="entry name" value="Anaerobic_Co-chelatase"/>
</dbReference>